<feature type="signal peptide" evidence="1">
    <location>
        <begin position="1"/>
        <end position="23"/>
    </location>
</feature>
<sequence>MLHFLNKFTVLILMLYSANYCYAQSQTGKVVDEDKNPINAVQIKFDNDSTFITKEDGLFLIDKKDIKEIDIYKENYKNIIISFDDLKKQKFVVMLKKAKTNSLEEVVLKAKDPISEKFSVSKLSKLDIYTNPSSKGDPLLAITSLPSSTNTNETANPTLRGGEADRSRVILNGVPINNPVRNSQDNGLGSFSLFNTEFIHKQYVYASNPPLTYGNSSAGIVEIETIRKLDNNSTKLTFNLSNMGFFVSKKIKGNFIQFYGNKQFSDAFILLNKNSVPNLKDFRSNDFGLNLRVNINKKVYWNSYNYFVDESILTNNFQYNFSGESKGSQDRFLTVNNFDFIINKSKLRVANLLDYSDKKYSYGVINSKSKSLQIFTSIDYKLMFNKSFSIQTGSNFSLTNYNYDEIKPVYYFSLNENAPTYLSSLRIKNNYIESYLYANWEMTSKLGFSTGVRTNVPIDNQREYLSYQASTHFDLNNKNRMIISAGKYHSYSTPNYINHTINLLNSNQIALDYYYSNKKFDLTSAIYYKNDSGDFTYSQTQFYQRIKSFGWEVSTSFNINKKLSFLFSNTFLNQKLKIDSEYFNGNSSFNYFIKARFSYSNMRLLNVSLSLSSRPGNYYTPVVSSIYNNDALNYQPFFSSNINDNQLNEYNKLDFVANKIVTINKKNLLIPYLSIQNILNKNNQSYIYYNANYTIQNIYNFQKRIVYFGMQYTF</sequence>
<proteinExistence type="predicted"/>
<organism evidence="3 4">
    <name type="scientific">Flavobacterium branchiophilum</name>
    <dbReference type="NCBI Taxonomy" id="55197"/>
    <lineage>
        <taxon>Bacteria</taxon>
        <taxon>Pseudomonadati</taxon>
        <taxon>Bacteroidota</taxon>
        <taxon>Flavobacteriia</taxon>
        <taxon>Flavobacteriales</taxon>
        <taxon>Flavobacteriaceae</taxon>
        <taxon>Flavobacterium</taxon>
    </lineage>
</organism>
<dbReference type="SUPFAM" id="SSF56935">
    <property type="entry name" value="Porins"/>
    <property type="match status" value="1"/>
</dbReference>
<comment type="caution">
    <text evidence="3">The sequence shown here is derived from an EMBL/GenBank/DDBJ whole genome shotgun (WGS) entry which is preliminary data.</text>
</comment>
<dbReference type="EMBL" id="VFPJ01000001">
    <property type="protein sequence ID" value="TQM41094.1"/>
    <property type="molecule type" value="Genomic_DNA"/>
</dbReference>
<reference evidence="3 4" key="1">
    <citation type="submission" date="2019-06" db="EMBL/GenBank/DDBJ databases">
        <title>Genomic Encyclopedia of Archaeal and Bacterial Type Strains, Phase II (KMG-II): from individual species to whole genera.</title>
        <authorList>
            <person name="Goeker M."/>
        </authorList>
    </citation>
    <scope>NUCLEOTIDE SEQUENCE [LARGE SCALE GENOMIC DNA]</scope>
    <source>
        <strain evidence="3 4">DSM 24789</strain>
    </source>
</reference>
<dbReference type="Proteomes" id="UP000320773">
    <property type="component" value="Unassembled WGS sequence"/>
</dbReference>
<evidence type="ECO:0000259" key="2">
    <source>
        <dbReference type="Pfam" id="PF07715"/>
    </source>
</evidence>
<evidence type="ECO:0000256" key="1">
    <source>
        <dbReference type="SAM" id="SignalP"/>
    </source>
</evidence>
<dbReference type="Pfam" id="PF07715">
    <property type="entry name" value="Plug"/>
    <property type="match status" value="1"/>
</dbReference>
<dbReference type="InterPro" id="IPR037066">
    <property type="entry name" value="Plug_dom_sf"/>
</dbReference>
<protein>
    <submittedName>
        <fullName evidence="3">TonB-dependent receptor-like protein</fullName>
    </submittedName>
</protein>
<keyword evidence="1" id="KW-0732">Signal</keyword>
<keyword evidence="3" id="KW-0675">Receptor</keyword>
<evidence type="ECO:0000313" key="3">
    <source>
        <dbReference type="EMBL" id="TQM41094.1"/>
    </source>
</evidence>
<dbReference type="RefSeq" id="WP_089081245.1">
    <property type="nucleotide sequence ID" value="NZ_VFPJ01000001.1"/>
</dbReference>
<accession>A0A543G4Y6</accession>
<dbReference type="Gene3D" id="2.170.130.10">
    <property type="entry name" value="TonB-dependent receptor, plug domain"/>
    <property type="match status" value="1"/>
</dbReference>
<evidence type="ECO:0000313" key="4">
    <source>
        <dbReference type="Proteomes" id="UP000320773"/>
    </source>
</evidence>
<name>A0A543G4Y6_9FLAO</name>
<feature type="chain" id="PRO_5021879815" evidence="1">
    <location>
        <begin position="24"/>
        <end position="714"/>
    </location>
</feature>
<dbReference type="InterPro" id="IPR012910">
    <property type="entry name" value="Plug_dom"/>
</dbReference>
<gene>
    <name evidence="3" type="ORF">BC670_2027</name>
</gene>
<dbReference type="AlphaFoldDB" id="A0A543G4Y6"/>
<feature type="domain" description="TonB-dependent receptor plug" evidence="2">
    <location>
        <begin position="143"/>
        <end position="219"/>
    </location>
</feature>